<name>A0A540VFQ0_9CHLR</name>
<reference evidence="2 3" key="1">
    <citation type="submission" date="2019-06" db="EMBL/GenBank/DDBJ databases">
        <title>Genome sequence of Litorilinea aerophila BAA-2444.</title>
        <authorList>
            <person name="Maclea K.S."/>
            <person name="Maurais E.G."/>
            <person name="Iannazzi L.C."/>
        </authorList>
    </citation>
    <scope>NUCLEOTIDE SEQUENCE [LARGE SCALE GENOMIC DNA]</scope>
    <source>
        <strain evidence="2 3">ATCC BAA-2444</strain>
    </source>
</reference>
<accession>A0A540VFQ0</accession>
<dbReference type="InterPro" id="IPR000914">
    <property type="entry name" value="SBP_5_dom"/>
</dbReference>
<dbReference type="InterPro" id="IPR039424">
    <property type="entry name" value="SBP_5"/>
</dbReference>
<protein>
    <recommendedName>
        <fullName evidence="1">Solute-binding protein family 5 domain-containing protein</fullName>
    </recommendedName>
</protein>
<dbReference type="Gene3D" id="3.40.190.10">
    <property type="entry name" value="Periplasmic binding protein-like II"/>
    <property type="match status" value="1"/>
</dbReference>
<dbReference type="Pfam" id="PF00496">
    <property type="entry name" value="SBP_bac_5"/>
    <property type="match status" value="1"/>
</dbReference>
<evidence type="ECO:0000313" key="2">
    <source>
        <dbReference type="EMBL" id="TQE95591.1"/>
    </source>
</evidence>
<feature type="domain" description="Solute-binding protein family 5" evidence="1">
    <location>
        <begin position="3"/>
        <end position="337"/>
    </location>
</feature>
<organism evidence="2 3">
    <name type="scientific">Litorilinea aerophila</name>
    <dbReference type="NCBI Taxonomy" id="1204385"/>
    <lineage>
        <taxon>Bacteria</taxon>
        <taxon>Bacillati</taxon>
        <taxon>Chloroflexota</taxon>
        <taxon>Caldilineae</taxon>
        <taxon>Caldilineales</taxon>
        <taxon>Caldilineaceae</taxon>
        <taxon>Litorilinea</taxon>
    </lineage>
</organism>
<comment type="caution">
    <text evidence="2">The sequence shown here is derived from an EMBL/GenBank/DDBJ whole genome shotgun (WGS) entry which is preliminary data.</text>
</comment>
<dbReference type="GO" id="GO:0015833">
    <property type="term" value="P:peptide transport"/>
    <property type="evidence" value="ECO:0007669"/>
    <property type="project" value="TreeGrafter"/>
</dbReference>
<dbReference type="Gene3D" id="3.10.105.10">
    <property type="entry name" value="Dipeptide-binding Protein, Domain 3"/>
    <property type="match status" value="1"/>
</dbReference>
<dbReference type="PANTHER" id="PTHR30290">
    <property type="entry name" value="PERIPLASMIC BINDING COMPONENT OF ABC TRANSPORTER"/>
    <property type="match status" value="1"/>
</dbReference>
<proteinExistence type="predicted"/>
<dbReference type="AlphaFoldDB" id="A0A540VFQ0"/>
<dbReference type="EMBL" id="VIGC01000012">
    <property type="protein sequence ID" value="TQE95591.1"/>
    <property type="molecule type" value="Genomic_DNA"/>
</dbReference>
<dbReference type="Proteomes" id="UP000317371">
    <property type="component" value="Unassembled WGS sequence"/>
</dbReference>
<keyword evidence="3" id="KW-1185">Reference proteome</keyword>
<dbReference type="GO" id="GO:1904680">
    <property type="term" value="F:peptide transmembrane transporter activity"/>
    <property type="evidence" value="ECO:0007669"/>
    <property type="project" value="TreeGrafter"/>
</dbReference>
<dbReference type="InParanoid" id="A0A540VFQ0"/>
<evidence type="ECO:0000259" key="1">
    <source>
        <dbReference type="Pfam" id="PF00496"/>
    </source>
</evidence>
<evidence type="ECO:0000313" key="3">
    <source>
        <dbReference type="Proteomes" id="UP000317371"/>
    </source>
</evidence>
<dbReference type="SUPFAM" id="SSF53850">
    <property type="entry name" value="Periplasmic binding protein-like II"/>
    <property type="match status" value="1"/>
</dbReference>
<gene>
    <name evidence="2" type="ORF">FKZ61_10700</name>
</gene>
<dbReference type="OrthoDB" id="3720945at2"/>
<sequence>MELEVIDDYTFKCKFAHPKPLFIYSLGRLTNALYAPGHYMKQFHMELTDDKDALAAAATNAGFETWVQYYQDRNWWYLNPDKPSVGPWLAKNQLSTELFIMERNPYFFAVDADGNQLPYVDKVTHRLFETPDVFNLWIINGEIDFQARHVQLGNFTLYKENEENGDYRVLIGVSSGHVAMQPNHTTKNPRLREFFNKREVRIALSLAVDREALNELVFDGLMKPRQYSPLPMSPQYYEKLSNAYIEYDPERANQLLDEAGYAERDSEGFRLWNDGSGEQISFIIEGTAEPGSPDEDAVQQVIRYYADVGIKASYKSVERSLYEEHWAANEIEAAWWGGDRTVVPLVAPGIFLGTITDRPWAVAWGLWRNDPTNPNAEEPPEGHWIWDIWSLWDQIAVEPDEEKRNELFRQILDIWAEELPMIGYLGEAPALVIAKNGVRNYLPGMPIDDPTGDEHFLNTETYFWEDPENHVA</sequence>
<dbReference type="RefSeq" id="WP_141610126.1">
    <property type="nucleotide sequence ID" value="NZ_VIGC02000012.1"/>
</dbReference>
<dbReference type="PANTHER" id="PTHR30290:SF62">
    <property type="entry name" value="OLIGOPEPTIDE ABC TRANSPORTER, PERIPLASMIC OLIGOPEPTIDE-BINDING PROTEIN"/>
    <property type="match status" value="1"/>
</dbReference>